<feature type="compositionally biased region" description="Acidic residues" evidence="4">
    <location>
        <begin position="706"/>
        <end position="717"/>
    </location>
</feature>
<gene>
    <name evidence="7" type="ORF">AAFC00_001239</name>
</gene>
<dbReference type="EMBL" id="JBFMKM010000003">
    <property type="protein sequence ID" value="KAL1311021.1"/>
    <property type="molecule type" value="Genomic_DNA"/>
</dbReference>
<feature type="compositionally biased region" description="Acidic residues" evidence="4">
    <location>
        <begin position="252"/>
        <end position="273"/>
    </location>
</feature>
<feature type="region of interest" description="Disordered" evidence="4">
    <location>
        <begin position="1"/>
        <end position="330"/>
    </location>
</feature>
<feature type="region of interest" description="Disordered" evidence="4">
    <location>
        <begin position="666"/>
        <end position="817"/>
    </location>
</feature>
<keyword evidence="8" id="KW-1185">Reference proteome</keyword>
<feature type="domain" description="Myb-like" evidence="5">
    <location>
        <begin position="482"/>
        <end position="544"/>
    </location>
</feature>
<dbReference type="Proteomes" id="UP001562354">
    <property type="component" value="Unassembled WGS sequence"/>
</dbReference>
<dbReference type="CDD" id="cd00167">
    <property type="entry name" value="SANT"/>
    <property type="match status" value="1"/>
</dbReference>
<sequence>MTSMGNTSSQLAPELGTQSEGAAATGPDSSLPQAIDQLIFHATQDDESATPAATPRNNKPRNDGRGARKLKIYSAKKKRSSASKAKAAEDNENDDDDDAAVDGQDQVVDSTPVAGAGAEAEVEPEAEGSASQAKSRRERVTRNKAFLESIRSSQSTTRKTQTKARRSKGADADAGPVASSQQALAEGENEEGLPTPPYHEQIPDELKVSTWLTSRGGSAKEVQEAQNGEANKSTNGYGALLHNVNGHPDGADAPEEDEDEDEDEDEAEDDVNDYEVPSDSGDEFAPEPEPVKAAKTKARRASKTTSKRKREETPEPRAPSPPKKRKRNSEVLAPAAIEAARAEADDNPANFPSAGNFTATEIKLVDAAFDAAQEANNFSRDQMIDKIQASAAEAQSLLTAILTDILPNRNRKALQRFCRRHFNNTQRGKWTKEQDALLSAAQAEKPNKWVWIGSRVGRWPEDCRDRWRNFLALGEARHTDIWTRDEEVALAKAISESLAAIRERLDRDLTAAEEDEYIAWPVIIQKMGGMRNRLQCANKWKKIRQQASKEKNGLPLPDPLSPQQHQREKAAAKARFKAMKFGDLHAMLKEMEYGNFIGQIDHGNSFWSAVTRMHPTSPYNTQDRKMVYKKLRSQIDDADDFHENVSRMITLIETNFSDLMHERLHHEDEAGDSGDKKSRKNAKPKGGSSRMSAGRDFTSAERVEESDSDDAHDDVDEQTTQPAHQVAGGAEMEEEDEHMADDPAIPESEDEQQEDDDDDEADDTTLLPKDNKNSRIVSIDSKANKKEIAQEKIDNETEQQDEEDDNEAPFSEASQEL</sequence>
<comment type="caution">
    <text evidence="7">The sequence shown here is derived from an EMBL/GenBank/DDBJ whole genome shotgun (WGS) entry which is preliminary data.</text>
</comment>
<dbReference type="InterPro" id="IPR009057">
    <property type="entry name" value="Homeodomain-like_sf"/>
</dbReference>
<dbReference type="PROSITE" id="PS50090">
    <property type="entry name" value="MYB_LIKE"/>
    <property type="match status" value="2"/>
</dbReference>
<dbReference type="RefSeq" id="XP_069203870.1">
    <property type="nucleotide sequence ID" value="XM_069340402.1"/>
</dbReference>
<organism evidence="7 8">
    <name type="scientific">Neodothiora populina</name>
    <dbReference type="NCBI Taxonomy" id="2781224"/>
    <lineage>
        <taxon>Eukaryota</taxon>
        <taxon>Fungi</taxon>
        <taxon>Dikarya</taxon>
        <taxon>Ascomycota</taxon>
        <taxon>Pezizomycotina</taxon>
        <taxon>Dothideomycetes</taxon>
        <taxon>Dothideomycetidae</taxon>
        <taxon>Dothideales</taxon>
        <taxon>Dothioraceae</taxon>
        <taxon>Neodothiora</taxon>
    </lineage>
</organism>
<dbReference type="PANTHER" id="PTHR46380:SF2">
    <property type="entry name" value="CYCLIN-D-BINDING MYB-LIKE TRANSCRIPTION FACTOR 1"/>
    <property type="match status" value="1"/>
</dbReference>
<dbReference type="Gene3D" id="1.10.10.60">
    <property type="entry name" value="Homeodomain-like"/>
    <property type="match status" value="1"/>
</dbReference>
<feature type="compositionally biased region" description="Acidic residues" evidence="4">
    <location>
        <begin position="796"/>
        <end position="807"/>
    </location>
</feature>
<feature type="compositionally biased region" description="Basic and acidic residues" evidence="4">
    <location>
        <begin position="782"/>
        <end position="795"/>
    </location>
</feature>
<dbReference type="SMART" id="SM00717">
    <property type="entry name" value="SANT"/>
    <property type="match status" value="2"/>
</dbReference>
<feature type="region of interest" description="Disordered" evidence="4">
    <location>
        <begin position="546"/>
        <end position="567"/>
    </location>
</feature>
<protein>
    <recommendedName>
        <fullName evidence="9">DNA-binding protein REB1</fullName>
    </recommendedName>
</protein>
<reference evidence="7 8" key="1">
    <citation type="submission" date="2024-07" db="EMBL/GenBank/DDBJ databases">
        <title>Draft sequence of the Neodothiora populina.</title>
        <authorList>
            <person name="Drown D.D."/>
            <person name="Schuette U.S."/>
            <person name="Buechlein A.B."/>
            <person name="Rusch D.R."/>
            <person name="Winton L.W."/>
            <person name="Adams G.A."/>
        </authorList>
    </citation>
    <scope>NUCLEOTIDE SEQUENCE [LARGE SCALE GENOMIC DNA]</scope>
    <source>
        <strain evidence="7 8">CPC 39397</strain>
    </source>
</reference>
<feature type="compositionally biased region" description="Acidic residues" evidence="4">
    <location>
        <begin position="747"/>
        <end position="763"/>
    </location>
</feature>
<feature type="compositionally biased region" description="Basic residues" evidence="4">
    <location>
        <begin position="294"/>
        <end position="308"/>
    </location>
</feature>
<dbReference type="Pfam" id="PF00249">
    <property type="entry name" value="Myb_DNA-binding"/>
    <property type="match status" value="1"/>
</dbReference>
<feature type="compositionally biased region" description="Acidic residues" evidence="4">
    <location>
        <begin position="90"/>
        <end position="100"/>
    </location>
</feature>
<evidence type="ECO:0000256" key="4">
    <source>
        <dbReference type="SAM" id="MobiDB-lite"/>
    </source>
</evidence>
<dbReference type="SUPFAM" id="SSF46689">
    <property type="entry name" value="Homeodomain-like"/>
    <property type="match status" value="1"/>
</dbReference>
<dbReference type="PANTHER" id="PTHR46380">
    <property type="entry name" value="CYCLIN-D-BINDING MYB-LIKE TRANSCRIPTION FACTOR 1"/>
    <property type="match status" value="1"/>
</dbReference>
<feature type="compositionally biased region" description="Polar residues" evidence="4">
    <location>
        <begin position="224"/>
        <end position="236"/>
    </location>
</feature>
<feature type="compositionally biased region" description="Polar residues" evidence="4">
    <location>
        <begin position="1"/>
        <end position="20"/>
    </location>
</feature>
<feature type="compositionally biased region" description="Basic and acidic residues" evidence="4">
    <location>
        <begin position="666"/>
        <end position="676"/>
    </location>
</feature>
<dbReference type="InterPro" id="IPR017930">
    <property type="entry name" value="Myb_dom"/>
</dbReference>
<comment type="subcellular location">
    <subcellularLocation>
        <location evidence="1">Nucleus</location>
    </subcellularLocation>
</comment>
<accession>A0ABR3PNI8</accession>
<keyword evidence="3" id="KW-0539">Nucleus</keyword>
<dbReference type="PROSITE" id="PS51294">
    <property type="entry name" value="HTH_MYB"/>
    <property type="match status" value="1"/>
</dbReference>
<evidence type="ECO:0000259" key="5">
    <source>
        <dbReference type="PROSITE" id="PS50090"/>
    </source>
</evidence>
<evidence type="ECO:0008006" key="9">
    <source>
        <dbReference type="Google" id="ProtNLM"/>
    </source>
</evidence>
<feature type="domain" description="Myb-like" evidence="5">
    <location>
        <begin position="422"/>
        <end position="471"/>
    </location>
</feature>
<keyword evidence="2" id="KW-0238">DNA-binding</keyword>
<feature type="domain" description="HTH myb-type" evidence="6">
    <location>
        <begin position="424"/>
        <end position="475"/>
    </location>
</feature>
<feature type="compositionally biased region" description="Low complexity" evidence="4">
    <location>
        <begin position="101"/>
        <end position="119"/>
    </location>
</feature>
<evidence type="ECO:0000313" key="8">
    <source>
        <dbReference type="Proteomes" id="UP001562354"/>
    </source>
</evidence>
<name>A0ABR3PNI8_9PEZI</name>
<evidence type="ECO:0000313" key="7">
    <source>
        <dbReference type="EMBL" id="KAL1311021.1"/>
    </source>
</evidence>
<dbReference type="InterPro" id="IPR051651">
    <property type="entry name" value="DMTF1_DNA-bind_reg"/>
</dbReference>
<evidence type="ECO:0000256" key="1">
    <source>
        <dbReference type="ARBA" id="ARBA00004123"/>
    </source>
</evidence>
<dbReference type="InterPro" id="IPR001005">
    <property type="entry name" value="SANT/Myb"/>
</dbReference>
<proteinExistence type="predicted"/>
<dbReference type="GeneID" id="95974942"/>
<evidence type="ECO:0000256" key="2">
    <source>
        <dbReference type="ARBA" id="ARBA00023125"/>
    </source>
</evidence>
<feature type="compositionally biased region" description="Basic residues" evidence="4">
    <location>
        <begin position="67"/>
        <end position="81"/>
    </location>
</feature>
<evidence type="ECO:0000256" key="3">
    <source>
        <dbReference type="ARBA" id="ARBA00023242"/>
    </source>
</evidence>
<evidence type="ECO:0000259" key="6">
    <source>
        <dbReference type="PROSITE" id="PS51294"/>
    </source>
</evidence>